<dbReference type="AlphaFoldDB" id="A9VAT2"/>
<dbReference type="Proteomes" id="UP000001357">
    <property type="component" value="Unassembled WGS sequence"/>
</dbReference>
<dbReference type="GeneID" id="5895090"/>
<organism evidence="4 5">
    <name type="scientific">Monosiga brevicollis</name>
    <name type="common">Choanoflagellate</name>
    <dbReference type="NCBI Taxonomy" id="81824"/>
    <lineage>
        <taxon>Eukaryota</taxon>
        <taxon>Choanoflagellata</taxon>
        <taxon>Craspedida</taxon>
        <taxon>Salpingoecidae</taxon>
        <taxon>Monosiga</taxon>
    </lineage>
</organism>
<dbReference type="KEGG" id="mbr:MONBRDRAFT_11957"/>
<sequence length="568" mass="61669">MAAMLGLIRPWPAQAAPVLLSALLVALSCGPVLVDAQTTAPPRLYYAEVTFRNLNFSTVLGPADGFESLRFGTLFYLTVTANTVEASAVHNVSVLAASNDTIVRLGVETSAQATAIEVAAVRGLCVTYNSQRYCTHLDNSPVVLGPSDDDEPLEIGPNTKSPETMQSEGDGLSQTNLILIVAASVLVFVALVLVWIDRVQKRRKREAAAKRKNSNFCFDDILAPNDTYQAKRHQRLLAMIKPGSDSLRGPQISQQVQAQSAAAPSQPTALSQAMRPMLPLPITHPASVVPSTTHASNGVARPQPRAPLALPHHALQRPAPQHRRDYHEYHQPQRQATAYGHLHQRPHHLPPSTSEYHQPQQVPRQHQHRQTHAAPHLSQQKYHQAMAAADDGGALPLDYPHRPQTTEYLKPATQNGEPLYDLASSLDADSLPRKRYPVPGGLPPAPPVPPATPAMVWAPPPIKSPLASPSRAPGMVPRTRSTAFVPFSRQTNDESPSLWPAPALPPVPRPTTSDYAASRASWGTVTTTPSRRRSVRFAGEPLYAEMGSETDIDMTGYDNADDSDDSDE</sequence>
<keyword evidence="2" id="KW-0472">Membrane</keyword>
<feature type="compositionally biased region" description="Polar residues" evidence="1">
    <location>
        <begin position="158"/>
        <end position="169"/>
    </location>
</feature>
<feature type="region of interest" description="Disordered" evidence="1">
    <location>
        <begin position="489"/>
        <end position="568"/>
    </location>
</feature>
<feature type="compositionally biased region" description="Low complexity" evidence="1">
    <location>
        <begin position="250"/>
        <end position="273"/>
    </location>
</feature>
<keyword evidence="2" id="KW-0812">Transmembrane</keyword>
<evidence type="ECO:0000313" key="5">
    <source>
        <dbReference type="Proteomes" id="UP000001357"/>
    </source>
</evidence>
<dbReference type="RefSeq" id="XP_001749786.1">
    <property type="nucleotide sequence ID" value="XM_001749734.1"/>
</dbReference>
<name>A9VAT2_MONBE</name>
<keyword evidence="5" id="KW-1185">Reference proteome</keyword>
<evidence type="ECO:0000256" key="1">
    <source>
        <dbReference type="SAM" id="MobiDB-lite"/>
    </source>
</evidence>
<feature type="compositionally biased region" description="Acidic residues" evidence="1">
    <location>
        <begin position="559"/>
        <end position="568"/>
    </location>
</feature>
<feature type="transmembrane region" description="Helical" evidence="2">
    <location>
        <begin position="177"/>
        <end position="196"/>
    </location>
</feature>
<feature type="chain" id="PRO_5002743044" description="Cadherin domain-containing protein" evidence="3">
    <location>
        <begin position="37"/>
        <end position="568"/>
    </location>
</feature>
<evidence type="ECO:0000256" key="3">
    <source>
        <dbReference type="SAM" id="SignalP"/>
    </source>
</evidence>
<proteinExistence type="predicted"/>
<evidence type="ECO:0000256" key="2">
    <source>
        <dbReference type="SAM" id="Phobius"/>
    </source>
</evidence>
<gene>
    <name evidence="4" type="ORF">MONBRDRAFT_11957</name>
</gene>
<evidence type="ECO:0000313" key="4">
    <source>
        <dbReference type="EMBL" id="EDQ85375.1"/>
    </source>
</evidence>
<evidence type="ECO:0008006" key="6">
    <source>
        <dbReference type="Google" id="ProtNLM"/>
    </source>
</evidence>
<dbReference type="InParanoid" id="A9VAT2"/>
<reference evidence="4 5" key="1">
    <citation type="journal article" date="2008" name="Nature">
        <title>The genome of the choanoflagellate Monosiga brevicollis and the origin of metazoans.</title>
        <authorList>
            <consortium name="JGI Sequencing"/>
            <person name="King N."/>
            <person name="Westbrook M.J."/>
            <person name="Young S.L."/>
            <person name="Kuo A."/>
            <person name="Abedin M."/>
            <person name="Chapman J."/>
            <person name="Fairclough S."/>
            <person name="Hellsten U."/>
            <person name="Isogai Y."/>
            <person name="Letunic I."/>
            <person name="Marr M."/>
            <person name="Pincus D."/>
            <person name="Putnam N."/>
            <person name="Rokas A."/>
            <person name="Wright K.J."/>
            <person name="Zuzow R."/>
            <person name="Dirks W."/>
            <person name="Good M."/>
            <person name="Goodstein D."/>
            <person name="Lemons D."/>
            <person name="Li W."/>
            <person name="Lyons J.B."/>
            <person name="Morris A."/>
            <person name="Nichols S."/>
            <person name="Richter D.J."/>
            <person name="Salamov A."/>
            <person name="Bork P."/>
            <person name="Lim W.A."/>
            <person name="Manning G."/>
            <person name="Miller W.T."/>
            <person name="McGinnis W."/>
            <person name="Shapiro H."/>
            <person name="Tjian R."/>
            <person name="Grigoriev I.V."/>
            <person name="Rokhsar D."/>
        </authorList>
    </citation>
    <scope>NUCLEOTIDE SEQUENCE [LARGE SCALE GENOMIC DNA]</scope>
    <source>
        <strain evidence="5">MX1 / ATCC 50154</strain>
    </source>
</reference>
<protein>
    <recommendedName>
        <fullName evidence="6">Cadherin domain-containing protein</fullName>
    </recommendedName>
</protein>
<keyword evidence="2" id="KW-1133">Transmembrane helix</keyword>
<feature type="region of interest" description="Disordered" evidence="1">
    <location>
        <begin position="144"/>
        <end position="169"/>
    </location>
</feature>
<dbReference type="EMBL" id="CH991574">
    <property type="protein sequence ID" value="EDQ85375.1"/>
    <property type="molecule type" value="Genomic_DNA"/>
</dbReference>
<feature type="region of interest" description="Disordered" evidence="1">
    <location>
        <begin position="343"/>
        <end position="385"/>
    </location>
</feature>
<keyword evidence="3" id="KW-0732">Signal</keyword>
<feature type="region of interest" description="Disordered" evidence="1">
    <location>
        <begin position="243"/>
        <end position="305"/>
    </location>
</feature>
<feature type="signal peptide" evidence="3">
    <location>
        <begin position="1"/>
        <end position="36"/>
    </location>
</feature>
<accession>A9VAT2</accession>